<reference evidence="1" key="1">
    <citation type="submission" date="2020-07" db="EMBL/GenBank/DDBJ databases">
        <authorList>
            <person name="Nazaruddin N."/>
        </authorList>
    </citation>
    <scope>NUCLEOTIDE SEQUENCE</scope>
</reference>
<accession>A0A6V7GZH7</accession>
<organism evidence="1 2">
    <name type="scientific">Heterotrigona itama</name>
    <dbReference type="NCBI Taxonomy" id="395501"/>
    <lineage>
        <taxon>Eukaryota</taxon>
        <taxon>Metazoa</taxon>
        <taxon>Ecdysozoa</taxon>
        <taxon>Arthropoda</taxon>
        <taxon>Hexapoda</taxon>
        <taxon>Insecta</taxon>
        <taxon>Pterygota</taxon>
        <taxon>Neoptera</taxon>
        <taxon>Endopterygota</taxon>
        <taxon>Hymenoptera</taxon>
        <taxon>Apocrita</taxon>
        <taxon>Aculeata</taxon>
        <taxon>Apoidea</taxon>
        <taxon>Anthophila</taxon>
        <taxon>Apidae</taxon>
        <taxon>Heterotrigona</taxon>
    </lineage>
</organism>
<proteinExistence type="predicted"/>
<evidence type="ECO:0000313" key="1">
    <source>
        <dbReference type="EMBL" id="CAD1471841.1"/>
    </source>
</evidence>
<feature type="non-terminal residue" evidence="1">
    <location>
        <position position="1"/>
    </location>
</feature>
<feature type="non-terminal residue" evidence="1">
    <location>
        <position position="48"/>
    </location>
</feature>
<gene>
    <name evidence="1" type="ORF">MHI_LOCUS251213</name>
</gene>
<dbReference type="AlphaFoldDB" id="A0A6V7GZH7"/>
<evidence type="ECO:0000313" key="2">
    <source>
        <dbReference type="Proteomes" id="UP000752696"/>
    </source>
</evidence>
<comment type="caution">
    <text evidence="1">The sequence shown here is derived from an EMBL/GenBank/DDBJ whole genome shotgun (WGS) entry which is preliminary data.</text>
</comment>
<dbReference type="EMBL" id="CAJDYZ010004722">
    <property type="protein sequence ID" value="CAD1471841.1"/>
    <property type="molecule type" value="Genomic_DNA"/>
</dbReference>
<sequence>LAQIIRVRNSSLCHTRTIRMSLCPLFIRDHARFALLGQDRAGQGRFGG</sequence>
<name>A0A6V7GZH7_9HYME</name>
<keyword evidence="2" id="KW-1185">Reference proteome</keyword>
<dbReference type="Proteomes" id="UP000752696">
    <property type="component" value="Unassembled WGS sequence"/>
</dbReference>
<protein>
    <submittedName>
        <fullName evidence="1">Uncharacterized protein</fullName>
    </submittedName>
</protein>